<evidence type="ECO:0000256" key="2">
    <source>
        <dbReference type="PIRSR" id="PIRSR004976-51"/>
    </source>
</evidence>
<evidence type="ECO:0000256" key="3">
    <source>
        <dbReference type="PIRSR" id="PIRSR004976-52"/>
    </source>
</evidence>
<dbReference type="PANTHER" id="PTHR43686">
    <property type="entry name" value="SULFURTRANSFERASE-RELATED"/>
    <property type="match status" value="1"/>
</dbReference>
<dbReference type="AlphaFoldDB" id="R1ARX8"/>
<keyword evidence="2" id="KW-0547">Nucleotide-binding</keyword>
<evidence type="ECO:0000313" key="6">
    <source>
        <dbReference type="Proteomes" id="UP000013378"/>
    </source>
</evidence>
<feature type="cross-link" description="Glycyl lysine isopeptide (Lys-Gly) (interchain with G-Cter in TtuB)" evidence="3">
    <location>
        <position position="112"/>
    </location>
</feature>
<feature type="cross-link" description="Glycyl lysine isopeptide (Lys-Gly) (interchain with G-Cter in TtuB)" evidence="3">
    <location>
        <position position="200"/>
    </location>
</feature>
<feature type="binding site" evidence="2">
    <location>
        <position position="131"/>
    </location>
    <ligand>
        <name>ATP</name>
        <dbReference type="ChEBI" id="CHEBI:30616"/>
    </ligand>
</feature>
<dbReference type="STRING" id="1304284.L21TH_2049"/>
<dbReference type="EMBL" id="ARZA01000227">
    <property type="protein sequence ID" value="EOC99897.1"/>
    <property type="molecule type" value="Genomic_DNA"/>
</dbReference>
<dbReference type="Pfam" id="PF01171">
    <property type="entry name" value="ATP_bind_3"/>
    <property type="match status" value="1"/>
</dbReference>
<feature type="cross-link" description="Glycyl lysine isopeptide (Lys-Gly) (interchain with G-Cter in TtuB)" evidence="3">
    <location>
        <position position="203"/>
    </location>
</feature>
<feature type="binding site" evidence="2">
    <location>
        <position position="38"/>
    </location>
    <ligand>
        <name>ATP</name>
        <dbReference type="ChEBI" id="CHEBI:30616"/>
    </ligand>
</feature>
<dbReference type="CDD" id="cd24138">
    <property type="entry name" value="TtcA-like"/>
    <property type="match status" value="1"/>
</dbReference>
<dbReference type="eggNOG" id="COG0037">
    <property type="taxonomic scope" value="Bacteria"/>
</dbReference>
<feature type="binding site" evidence="2">
    <location>
        <position position="136"/>
    </location>
    <ligand>
        <name>ATP</name>
        <dbReference type="ChEBI" id="CHEBI:30616"/>
    </ligand>
</feature>
<dbReference type="GO" id="GO:0008033">
    <property type="term" value="P:tRNA processing"/>
    <property type="evidence" value="ECO:0007669"/>
    <property type="project" value="InterPro"/>
</dbReference>
<gene>
    <name evidence="5" type="ORF">L21TH_2049</name>
</gene>
<keyword evidence="3" id="KW-0832">Ubl conjugation</keyword>
<accession>R1ARX8</accession>
<name>R1ARX8_9FIRM</name>
<dbReference type="PIRSF" id="PIRSF004976">
    <property type="entry name" value="ATPase_YdaO"/>
    <property type="match status" value="1"/>
</dbReference>
<comment type="caution">
    <text evidence="5">The sequence shown here is derived from an EMBL/GenBank/DDBJ whole genome shotgun (WGS) entry which is preliminary data.</text>
</comment>
<dbReference type="InterPro" id="IPR014729">
    <property type="entry name" value="Rossmann-like_a/b/a_fold"/>
</dbReference>
<keyword evidence="2" id="KW-0067">ATP-binding</keyword>
<dbReference type="RefSeq" id="WP_006315466.1">
    <property type="nucleotide sequence ID" value="NZ_ARZA01000227.1"/>
</dbReference>
<evidence type="ECO:0000256" key="1">
    <source>
        <dbReference type="ARBA" id="ARBA00022679"/>
    </source>
</evidence>
<evidence type="ECO:0000259" key="4">
    <source>
        <dbReference type="Pfam" id="PF01171"/>
    </source>
</evidence>
<proteinExistence type="predicted"/>
<dbReference type="Gene3D" id="3.40.50.620">
    <property type="entry name" value="HUPs"/>
    <property type="match status" value="1"/>
</dbReference>
<dbReference type="SUPFAM" id="SSF52402">
    <property type="entry name" value="Adenine nucleotide alpha hydrolases-like"/>
    <property type="match status" value="1"/>
</dbReference>
<sequence length="239" mass="27447">MKKWYNKLFLNSVRKAVEKFNMIEDNDNILVGISGGKDSSFLLYTLIQLRQASYLNFNITGVHIDLGFKINLSEIENFCKKNNVELIVEKTDIGNRIFNSDKNPCYLCSKLKRGALSRIALKYKFNKIALGHHSTDAVETFLLNLIYTGKLGSFKPNTYNEEKNIHVIRPLIYVNEETIEKVVELEQLPLAAGGICPVDKKTKREEMKQLLTQLKNLYPDIESKTIKALENIDTNNLWN</sequence>
<keyword evidence="3" id="KW-1017">Isopeptide bond</keyword>
<dbReference type="GO" id="GO:0005524">
    <property type="term" value="F:ATP binding"/>
    <property type="evidence" value="ECO:0007669"/>
    <property type="project" value="UniProtKB-KW"/>
</dbReference>
<feature type="domain" description="tRNA(Ile)-lysidine/2-thiocytidine synthase N-terminal" evidence="4">
    <location>
        <begin position="29"/>
        <end position="188"/>
    </location>
</feature>
<feature type="binding site" evidence="2">
    <location>
        <position position="64"/>
    </location>
    <ligand>
        <name>ATP</name>
        <dbReference type="ChEBI" id="CHEBI:30616"/>
    </ligand>
</feature>
<keyword evidence="1" id="KW-0808">Transferase</keyword>
<feature type="binding site" evidence="2">
    <location>
        <begin position="32"/>
        <end position="34"/>
    </location>
    <ligand>
        <name>ATP</name>
        <dbReference type="ChEBI" id="CHEBI:30616"/>
    </ligand>
</feature>
<protein>
    <submittedName>
        <fullName evidence="5">tRNA(Cytosine32)-2-thiocytidine synthetase</fullName>
    </submittedName>
</protein>
<dbReference type="InterPro" id="IPR035107">
    <property type="entry name" value="tRNA_thiolation_TtcA_Ctu1"/>
</dbReference>
<reference evidence="5 6" key="1">
    <citation type="journal article" date="2015" name="Geomicrobiol. J.">
        <title>Caldisalinibacter kiritimatiensis gen. nov., sp. nov., a moderately thermohalophilic thiosulfate-reducing bacterium from a hypersaline microbial mat.</title>
        <authorList>
            <person name="Ben Hania W."/>
            <person name="Joseph M."/>
            <person name="Fiebig A."/>
            <person name="Bunk B."/>
            <person name="Klenk H.-P."/>
            <person name="Fardeau M.-L."/>
            <person name="Spring S."/>
        </authorList>
    </citation>
    <scope>NUCLEOTIDE SEQUENCE [LARGE SCALE GENOMIC DNA]</scope>
    <source>
        <strain evidence="5 6">L21-TH-D2</strain>
    </source>
</reference>
<dbReference type="GO" id="GO:0016740">
    <property type="term" value="F:transferase activity"/>
    <property type="evidence" value="ECO:0007669"/>
    <property type="project" value="UniProtKB-KW"/>
</dbReference>
<organism evidence="5 6">
    <name type="scientific">Caldisalinibacter kiritimatiensis</name>
    <dbReference type="NCBI Taxonomy" id="1304284"/>
    <lineage>
        <taxon>Bacteria</taxon>
        <taxon>Bacillati</taxon>
        <taxon>Bacillota</taxon>
        <taxon>Tissierellia</taxon>
        <taxon>Tissierellales</taxon>
        <taxon>Thermohalobacteraceae</taxon>
        <taxon>Caldisalinibacter</taxon>
    </lineage>
</organism>
<dbReference type="Proteomes" id="UP000013378">
    <property type="component" value="Unassembled WGS sequence"/>
</dbReference>
<evidence type="ECO:0000313" key="5">
    <source>
        <dbReference type="EMBL" id="EOC99897.1"/>
    </source>
</evidence>
<dbReference type="PANTHER" id="PTHR43686:SF1">
    <property type="entry name" value="AMINOTRAN_5 DOMAIN-CONTAINING PROTEIN"/>
    <property type="match status" value="1"/>
</dbReference>
<keyword evidence="6" id="KW-1185">Reference proteome</keyword>
<dbReference type="PATRIC" id="fig|1304284.3.peg.2014"/>
<dbReference type="InterPro" id="IPR011063">
    <property type="entry name" value="TilS/TtcA_N"/>
</dbReference>